<accession>A0A4Q1AX48</accession>
<dbReference type="PROSITE" id="PS51278">
    <property type="entry name" value="GATASE_TYPE_2"/>
    <property type="match status" value="1"/>
</dbReference>
<dbReference type="CDD" id="cd01991">
    <property type="entry name" value="Asn_synthase_B_C"/>
    <property type="match status" value="1"/>
</dbReference>
<dbReference type="Pfam" id="PF13537">
    <property type="entry name" value="GATase_7"/>
    <property type="match status" value="1"/>
</dbReference>
<evidence type="ECO:0000256" key="5">
    <source>
        <dbReference type="ARBA" id="ARBA00022840"/>
    </source>
</evidence>
<dbReference type="InterPro" id="IPR051786">
    <property type="entry name" value="ASN_synthetase/amidase"/>
</dbReference>
<keyword evidence="4 9" id="KW-0547">Nucleotide-binding</keyword>
<feature type="binding site" evidence="9">
    <location>
        <position position="249"/>
    </location>
    <ligand>
        <name>ATP</name>
        <dbReference type="ChEBI" id="CHEBI:30616"/>
    </ligand>
</feature>
<dbReference type="CDD" id="cd00712">
    <property type="entry name" value="AsnB"/>
    <property type="match status" value="1"/>
</dbReference>
<dbReference type="SUPFAM" id="SSF52402">
    <property type="entry name" value="Adenine nucleotide alpha hydrolases-like"/>
    <property type="match status" value="1"/>
</dbReference>
<dbReference type="GO" id="GO:0004066">
    <property type="term" value="F:asparagine synthase (glutamine-hydrolyzing) activity"/>
    <property type="evidence" value="ECO:0007669"/>
    <property type="project" value="UniProtKB-EC"/>
</dbReference>
<proteinExistence type="inferred from homology"/>
<dbReference type="InterPro" id="IPR014729">
    <property type="entry name" value="Rossmann-like_a/b/a_fold"/>
</dbReference>
<dbReference type="AlphaFoldDB" id="A0A4Q1AX48"/>
<evidence type="ECO:0000259" key="11">
    <source>
        <dbReference type="PROSITE" id="PS51278"/>
    </source>
</evidence>
<dbReference type="PANTHER" id="PTHR43284">
    <property type="entry name" value="ASPARAGINE SYNTHETASE (GLUTAMINE-HYDROLYZING)"/>
    <property type="match status" value="1"/>
</dbReference>
<feature type="site" description="Important for beta-aspartyl-AMP intermediate formation" evidence="10">
    <location>
        <position position="353"/>
    </location>
</feature>
<evidence type="ECO:0000313" key="12">
    <source>
        <dbReference type="EMBL" id="RXK12711.1"/>
    </source>
</evidence>
<dbReference type="GO" id="GO:0006529">
    <property type="term" value="P:asparagine biosynthetic process"/>
    <property type="evidence" value="ECO:0007669"/>
    <property type="project" value="UniProtKB-KW"/>
</dbReference>
<dbReference type="RefSeq" id="WP_129061767.1">
    <property type="nucleotide sequence ID" value="NZ_NXIE01000003.1"/>
</dbReference>
<comment type="similarity">
    <text evidence="2">Belongs to the asparagine synthetase family.</text>
</comment>
<feature type="active site" description="For GATase activity" evidence="8">
    <location>
        <position position="2"/>
    </location>
</feature>
<evidence type="ECO:0000313" key="13">
    <source>
        <dbReference type="Proteomes" id="UP000289718"/>
    </source>
</evidence>
<name>A0A4Q1AX48_9BACT</name>
<dbReference type="PANTHER" id="PTHR43284:SF1">
    <property type="entry name" value="ASPARAGINE SYNTHETASE"/>
    <property type="match status" value="1"/>
</dbReference>
<dbReference type="NCBIfam" id="TIGR01536">
    <property type="entry name" value="asn_synth_AEB"/>
    <property type="match status" value="1"/>
</dbReference>
<evidence type="ECO:0000256" key="4">
    <source>
        <dbReference type="ARBA" id="ARBA00022741"/>
    </source>
</evidence>
<dbReference type="EMBL" id="NXIE01000003">
    <property type="protein sequence ID" value="RXK12711.1"/>
    <property type="molecule type" value="Genomic_DNA"/>
</dbReference>
<feature type="binding site" evidence="9">
    <location>
        <position position="276"/>
    </location>
    <ligand>
        <name>ATP</name>
        <dbReference type="ChEBI" id="CHEBI:30616"/>
    </ligand>
</feature>
<feature type="binding site" evidence="9">
    <location>
        <position position="89"/>
    </location>
    <ligand>
        <name>L-glutamine</name>
        <dbReference type="ChEBI" id="CHEBI:58359"/>
    </ligand>
</feature>
<dbReference type="Gene3D" id="3.40.50.620">
    <property type="entry name" value="HUPs"/>
    <property type="match status" value="1"/>
</dbReference>
<dbReference type="Pfam" id="PF00733">
    <property type="entry name" value="Asn_synthase"/>
    <property type="match status" value="1"/>
</dbReference>
<protein>
    <recommendedName>
        <fullName evidence="3">asparagine synthase (glutamine-hydrolyzing)</fullName>
        <ecNumber evidence="3">6.3.5.4</ecNumber>
    </recommendedName>
</protein>
<organism evidence="12 13">
    <name type="scientific">Halarcobacter mediterraneus</name>
    <dbReference type="NCBI Taxonomy" id="2023153"/>
    <lineage>
        <taxon>Bacteria</taxon>
        <taxon>Pseudomonadati</taxon>
        <taxon>Campylobacterota</taxon>
        <taxon>Epsilonproteobacteria</taxon>
        <taxon>Campylobacterales</taxon>
        <taxon>Arcobacteraceae</taxon>
        <taxon>Halarcobacter</taxon>
    </lineage>
</organism>
<evidence type="ECO:0000256" key="6">
    <source>
        <dbReference type="ARBA" id="ARBA00022962"/>
    </source>
</evidence>
<dbReference type="InterPro" id="IPR033738">
    <property type="entry name" value="AsnB_N"/>
</dbReference>
<gene>
    <name evidence="12" type="primary">asnB</name>
    <name evidence="12" type="ORF">CP965_09035</name>
</gene>
<keyword evidence="8" id="KW-0061">Asparagine biosynthesis</keyword>
<evidence type="ECO:0000256" key="9">
    <source>
        <dbReference type="PIRSR" id="PIRSR001589-2"/>
    </source>
</evidence>
<keyword evidence="6 8" id="KW-0315">Glutamine amidotransferase</keyword>
<feature type="domain" description="Glutamine amidotransferase type-2" evidence="11">
    <location>
        <begin position="2"/>
        <end position="202"/>
    </location>
</feature>
<keyword evidence="13" id="KW-1185">Reference proteome</keyword>
<evidence type="ECO:0000256" key="10">
    <source>
        <dbReference type="PIRSR" id="PIRSR001589-3"/>
    </source>
</evidence>
<comment type="pathway">
    <text evidence="1">Amino-acid biosynthesis; L-asparagine biosynthesis; L-asparagine from L-aspartate (L-Gln route): step 1/1.</text>
</comment>
<comment type="catalytic activity">
    <reaction evidence="7">
        <text>L-aspartate + L-glutamine + ATP + H2O = L-asparagine + L-glutamate + AMP + diphosphate + H(+)</text>
        <dbReference type="Rhea" id="RHEA:12228"/>
        <dbReference type="ChEBI" id="CHEBI:15377"/>
        <dbReference type="ChEBI" id="CHEBI:15378"/>
        <dbReference type="ChEBI" id="CHEBI:29985"/>
        <dbReference type="ChEBI" id="CHEBI:29991"/>
        <dbReference type="ChEBI" id="CHEBI:30616"/>
        <dbReference type="ChEBI" id="CHEBI:33019"/>
        <dbReference type="ChEBI" id="CHEBI:58048"/>
        <dbReference type="ChEBI" id="CHEBI:58359"/>
        <dbReference type="ChEBI" id="CHEBI:456215"/>
        <dbReference type="EC" id="6.3.5.4"/>
    </reaction>
</comment>
<keyword evidence="5 9" id="KW-0067">ATP-binding</keyword>
<evidence type="ECO:0000256" key="2">
    <source>
        <dbReference type="ARBA" id="ARBA00005752"/>
    </source>
</evidence>
<dbReference type="InterPro" id="IPR017932">
    <property type="entry name" value="GATase_2_dom"/>
</dbReference>
<evidence type="ECO:0000256" key="7">
    <source>
        <dbReference type="ARBA" id="ARBA00048741"/>
    </source>
</evidence>
<dbReference type="Proteomes" id="UP000289718">
    <property type="component" value="Unassembled WGS sequence"/>
</dbReference>
<dbReference type="GO" id="GO:0005524">
    <property type="term" value="F:ATP binding"/>
    <property type="evidence" value="ECO:0007669"/>
    <property type="project" value="UniProtKB-KW"/>
</dbReference>
<dbReference type="InterPro" id="IPR001962">
    <property type="entry name" value="Asn_synthase"/>
</dbReference>
<dbReference type="Gene3D" id="3.60.20.10">
    <property type="entry name" value="Glutamine Phosphoribosylpyrophosphate, subunit 1, domain 1"/>
    <property type="match status" value="1"/>
</dbReference>
<dbReference type="SUPFAM" id="SSF56235">
    <property type="entry name" value="N-terminal nucleophile aminohydrolases (Ntn hydrolases)"/>
    <property type="match status" value="1"/>
</dbReference>
<dbReference type="InterPro" id="IPR006426">
    <property type="entry name" value="Asn_synth_AEB"/>
</dbReference>
<dbReference type="GO" id="GO:0005829">
    <property type="term" value="C:cytosol"/>
    <property type="evidence" value="ECO:0007669"/>
    <property type="project" value="TreeGrafter"/>
</dbReference>
<feature type="binding site" evidence="9">
    <location>
        <begin position="351"/>
        <end position="352"/>
    </location>
    <ligand>
        <name>ATP</name>
        <dbReference type="ChEBI" id="CHEBI:30616"/>
    </ligand>
</feature>
<dbReference type="OrthoDB" id="9763290at2"/>
<keyword evidence="8" id="KW-0028">Amino-acid biosynthesis</keyword>
<evidence type="ECO:0000256" key="8">
    <source>
        <dbReference type="PIRSR" id="PIRSR001589-1"/>
    </source>
</evidence>
<comment type="caution">
    <text evidence="12">The sequence shown here is derived from an EMBL/GenBank/DDBJ whole genome shotgun (WGS) entry which is preliminary data.</text>
</comment>
<sequence length="592" mass="69017">MCGILGSNFLSNNFKEALENLYNRGPDFSSSLKIKDKEFGHTRLAIIDLDNEANQPMVFDDILIVFNGEIYNYKELIQEENLKCKTLSDTEVLIRLYQKYEEDFLNKINGMFSFCIFDMKKEKYFCARDRYGKKPFFYYLKDNKFIFSSSIHSIIKLLGSTPKLNKVALSQYVQYFVPISPNTFYQDINSLEAATYFTLQNNDLKKKRYYKINTYKAIKEEDEALEKIEEALIKSIEARLVSDVEVGSLLSGGLDSSLVSALYSKITDSKINTFSVGYSEYKNYCELDYAEITAKHINSNHTRLEIGKDDFINYFEDTLTALEQPHADSAAVPLNILTNKIHNVGIKTVLSGEGSDELFLGYDNYAKFLGYYDFAKTLDSGQNEFLDSIIGALQNNTKESEYLRRVVKKQNIYNSFGEIYSDIQKRKLFKKVPTFKTETPKKDPVDWMSYIDLKIWLGEALLSKIDRISMKNSLELRTPFLDYRLVNLAFSIDSKLKVGDTNKYLLKKIASKYIPKEIVHRTKKGFNSPFNEWIQEEYKDSILEIILKVNKETKLFNEEYLKHIYTLASQKKFKQHLWTIFIFSKWFEKNYL</sequence>
<evidence type="ECO:0000256" key="1">
    <source>
        <dbReference type="ARBA" id="ARBA00005187"/>
    </source>
</evidence>
<reference evidence="12 13" key="1">
    <citation type="submission" date="2017-09" db="EMBL/GenBank/DDBJ databases">
        <title>Genomics of the genus Arcobacter.</title>
        <authorList>
            <person name="Perez-Cataluna A."/>
            <person name="Figueras M.J."/>
            <person name="Salas-Masso N."/>
        </authorList>
    </citation>
    <scope>NUCLEOTIDE SEQUENCE [LARGE SCALE GENOMIC DNA]</scope>
    <source>
        <strain evidence="12 13">F156-34</strain>
    </source>
</reference>
<dbReference type="EC" id="6.3.5.4" evidence="3"/>
<evidence type="ECO:0000256" key="3">
    <source>
        <dbReference type="ARBA" id="ARBA00012737"/>
    </source>
</evidence>
<dbReference type="InterPro" id="IPR029055">
    <property type="entry name" value="Ntn_hydrolases_N"/>
</dbReference>
<dbReference type="PIRSF" id="PIRSF001589">
    <property type="entry name" value="Asn_synthetase_glu-h"/>
    <property type="match status" value="1"/>
</dbReference>